<gene>
    <name evidence="4" type="ORF">ZHAS_00019756</name>
</gene>
<dbReference type="InterPro" id="IPR050333">
    <property type="entry name" value="SLRP"/>
</dbReference>
<keyword evidence="1" id="KW-0433">Leucine-rich repeat</keyword>
<dbReference type="AlphaFoldDB" id="A0A084WN78"/>
<evidence type="ECO:0000256" key="1">
    <source>
        <dbReference type="ARBA" id="ARBA00022614"/>
    </source>
</evidence>
<dbReference type="STRING" id="74873.A0A084WN78"/>
<dbReference type="EMBL" id="KE525352">
    <property type="protein sequence ID" value="KFB51672.1"/>
    <property type="molecule type" value="Genomic_DNA"/>
</dbReference>
<dbReference type="GO" id="GO:0005615">
    <property type="term" value="C:extracellular space"/>
    <property type="evidence" value="ECO:0007669"/>
    <property type="project" value="TreeGrafter"/>
</dbReference>
<evidence type="ECO:0000313" key="4">
    <source>
        <dbReference type="EMBL" id="KFB51672.1"/>
    </source>
</evidence>
<reference evidence="5" key="2">
    <citation type="submission" date="2020-05" db="UniProtKB">
        <authorList>
            <consortium name="EnsemblMetazoa"/>
        </authorList>
    </citation>
    <scope>IDENTIFICATION</scope>
</reference>
<keyword evidence="6" id="KW-1185">Reference proteome</keyword>
<keyword evidence="2" id="KW-0677">Repeat</keyword>
<feature type="chain" id="PRO_5001785094" evidence="3">
    <location>
        <begin position="20"/>
        <end position="442"/>
    </location>
</feature>
<dbReference type="VEuPathDB" id="VectorBase:ASIC019756"/>
<dbReference type="SUPFAM" id="SSF52058">
    <property type="entry name" value="L domain-like"/>
    <property type="match status" value="1"/>
</dbReference>
<dbReference type="Gene3D" id="3.80.10.10">
    <property type="entry name" value="Ribonuclease Inhibitor"/>
    <property type="match status" value="2"/>
</dbReference>
<dbReference type="OrthoDB" id="676979at2759"/>
<evidence type="ECO:0000313" key="6">
    <source>
        <dbReference type="Proteomes" id="UP000030765"/>
    </source>
</evidence>
<keyword evidence="3" id="KW-0732">Signal</keyword>
<proteinExistence type="predicted"/>
<dbReference type="PROSITE" id="PS51450">
    <property type="entry name" value="LRR"/>
    <property type="match status" value="1"/>
</dbReference>
<name>A0A084WN78_ANOSI</name>
<dbReference type="InterPro" id="IPR032675">
    <property type="entry name" value="LRR_dom_sf"/>
</dbReference>
<accession>A0A084WN78</accession>
<organism evidence="4">
    <name type="scientific">Anopheles sinensis</name>
    <name type="common">Mosquito</name>
    <dbReference type="NCBI Taxonomy" id="74873"/>
    <lineage>
        <taxon>Eukaryota</taxon>
        <taxon>Metazoa</taxon>
        <taxon>Ecdysozoa</taxon>
        <taxon>Arthropoda</taxon>
        <taxon>Hexapoda</taxon>
        <taxon>Insecta</taxon>
        <taxon>Pterygota</taxon>
        <taxon>Neoptera</taxon>
        <taxon>Endopterygota</taxon>
        <taxon>Diptera</taxon>
        <taxon>Nematocera</taxon>
        <taxon>Culicoidea</taxon>
        <taxon>Culicidae</taxon>
        <taxon>Anophelinae</taxon>
        <taxon>Anopheles</taxon>
    </lineage>
</organism>
<dbReference type="InterPro" id="IPR001611">
    <property type="entry name" value="Leu-rich_rpt"/>
</dbReference>
<dbReference type="Pfam" id="PF13855">
    <property type="entry name" value="LRR_8"/>
    <property type="match status" value="2"/>
</dbReference>
<dbReference type="SMART" id="SM00369">
    <property type="entry name" value="LRR_TYP"/>
    <property type="match status" value="8"/>
</dbReference>
<dbReference type="PANTHER" id="PTHR45712">
    <property type="entry name" value="AGAP008170-PA"/>
    <property type="match status" value="1"/>
</dbReference>
<protein>
    <submittedName>
        <fullName evidence="4 5">Uncharacterized protein</fullName>
    </submittedName>
</protein>
<evidence type="ECO:0000256" key="3">
    <source>
        <dbReference type="SAM" id="SignalP"/>
    </source>
</evidence>
<dbReference type="EMBL" id="ATLV01024572">
    <property type="status" value="NOT_ANNOTATED_CDS"/>
    <property type="molecule type" value="Genomic_DNA"/>
</dbReference>
<dbReference type="InterPro" id="IPR003591">
    <property type="entry name" value="Leu-rich_rpt_typical-subtyp"/>
</dbReference>
<evidence type="ECO:0000313" key="5">
    <source>
        <dbReference type="EnsemblMetazoa" id="ASIC019756-PA"/>
    </source>
</evidence>
<dbReference type="PANTHER" id="PTHR45712:SF22">
    <property type="entry name" value="INSULIN-LIKE GROWTH FACTOR-BINDING PROTEIN COMPLEX ACID LABILE SUBUNIT"/>
    <property type="match status" value="1"/>
</dbReference>
<sequence>MHLVLVTTFACLFVSRSSGNLCGIGTICRITELDLRSLPGSSLSVFEQEPSTKYLFIQIQRLLVGSVPMADLIVGASKVTGLLMFKKFRENTLLLPSALTLNELILHDAIALQDFTAGINSYLHRLEIDRCAMAIIPPSVRNLLNLKDIAVTHCAIRILNLNLLGQLKQLKTITLMWNQITGIHSSQPSIMESFDSLVLSHNQLRQLNMRALVGLQGMRTLIIDNNLLVHVNFGIQGIVNFPRLSMLDLSYNVLQNLSLVQLRAPNLEWLQLSSNKLTTVPGPLQRFPKLAAIALSDNALSSVSFVDFRGLGHLASLEMDKNRLKTLDATTALQLPRLAMLKLADNQLQSVNLEKLSLPRLIQLDLSFNLLTDVPMVFDQDFNLLQVVVIVGNPLTCATLETHRTYIAKDILIPKWLLSEADLCATGKLFVLNEKRRSCCAP</sequence>
<dbReference type="EnsemblMetazoa" id="ASIC019756-RA">
    <property type="protein sequence ID" value="ASIC019756-PA"/>
    <property type="gene ID" value="ASIC019756"/>
</dbReference>
<evidence type="ECO:0000256" key="2">
    <source>
        <dbReference type="ARBA" id="ARBA00022737"/>
    </source>
</evidence>
<reference evidence="4 6" key="1">
    <citation type="journal article" date="2014" name="BMC Genomics">
        <title>Genome sequence of Anopheles sinensis provides insight into genetics basis of mosquito competence for malaria parasites.</title>
        <authorList>
            <person name="Zhou D."/>
            <person name="Zhang D."/>
            <person name="Ding G."/>
            <person name="Shi L."/>
            <person name="Hou Q."/>
            <person name="Ye Y."/>
            <person name="Xu Y."/>
            <person name="Zhou H."/>
            <person name="Xiong C."/>
            <person name="Li S."/>
            <person name="Yu J."/>
            <person name="Hong S."/>
            <person name="Yu X."/>
            <person name="Zou P."/>
            <person name="Chen C."/>
            <person name="Chang X."/>
            <person name="Wang W."/>
            <person name="Lv Y."/>
            <person name="Sun Y."/>
            <person name="Ma L."/>
            <person name="Shen B."/>
            <person name="Zhu C."/>
        </authorList>
    </citation>
    <scope>NUCLEOTIDE SEQUENCE [LARGE SCALE GENOMIC DNA]</scope>
</reference>
<feature type="signal peptide" evidence="3">
    <location>
        <begin position="1"/>
        <end position="19"/>
    </location>
</feature>
<dbReference type="Proteomes" id="UP000030765">
    <property type="component" value="Unassembled WGS sequence"/>
</dbReference>
<dbReference type="VEuPathDB" id="VectorBase:ASIS006459"/>